<dbReference type="OrthoDB" id="3176960at2"/>
<dbReference type="GO" id="GO:0071972">
    <property type="term" value="F:peptidoglycan L,D-transpeptidase activity"/>
    <property type="evidence" value="ECO:0007669"/>
    <property type="project" value="TreeGrafter"/>
</dbReference>
<dbReference type="SUPFAM" id="SSF141523">
    <property type="entry name" value="L,D-transpeptidase catalytic domain-like"/>
    <property type="match status" value="1"/>
</dbReference>
<evidence type="ECO:0000313" key="10">
    <source>
        <dbReference type="Proteomes" id="UP000184032"/>
    </source>
</evidence>
<evidence type="ECO:0000256" key="5">
    <source>
        <dbReference type="ARBA" id="ARBA00023316"/>
    </source>
</evidence>
<keyword evidence="7" id="KW-0812">Transmembrane</keyword>
<organism evidence="9 10">
    <name type="scientific">Anaerosphaera aminiphila DSM 21120</name>
    <dbReference type="NCBI Taxonomy" id="1120995"/>
    <lineage>
        <taxon>Bacteria</taxon>
        <taxon>Bacillati</taxon>
        <taxon>Bacillota</taxon>
        <taxon>Tissierellia</taxon>
        <taxon>Tissierellales</taxon>
        <taxon>Peptoniphilaceae</taxon>
        <taxon>Anaerosphaera</taxon>
    </lineage>
</organism>
<dbReference type="GO" id="GO:0071555">
    <property type="term" value="P:cell wall organization"/>
    <property type="evidence" value="ECO:0007669"/>
    <property type="project" value="UniProtKB-UniRule"/>
</dbReference>
<proteinExistence type="predicted"/>
<dbReference type="GO" id="GO:0005576">
    <property type="term" value="C:extracellular region"/>
    <property type="evidence" value="ECO:0007669"/>
    <property type="project" value="TreeGrafter"/>
</dbReference>
<evidence type="ECO:0000313" key="9">
    <source>
        <dbReference type="EMBL" id="SHH32631.1"/>
    </source>
</evidence>
<evidence type="ECO:0000256" key="1">
    <source>
        <dbReference type="ARBA" id="ARBA00004752"/>
    </source>
</evidence>
<dbReference type="GO" id="GO:0016740">
    <property type="term" value="F:transferase activity"/>
    <property type="evidence" value="ECO:0007669"/>
    <property type="project" value="UniProtKB-KW"/>
</dbReference>
<dbReference type="PROSITE" id="PS52029">
    <property type="entry name" value="LD_TPASE"/>
    <property type="match status" value="1"/>
</dbReference>
<accession>A0A1M5S2G8</accession>
<dbReference type="Proteomes" id="UP000184032">
    <property type="component" value="Unassembled WGS sequence"/>
</dbReference>
<sequence>MKKVFKFSAIFIVGIVLLVYIAGFYYFGRYFLPNSKVNDKDVSFTKISDLYNTYNSTYDNFELEIVGRGVKDKVKAASFDYKNILEPNQVVNQNPFYWVFYLFNQKEYNLESRVTYDKEKFEDIVNNLNLVKEKTVEPENAKVVFNGKKFEIEKEVLGNKLKKDLLIEKILDYISEDKDTLKLEDEGIYYNPTVYSDDAGLKSKLDQMNKLNSFEITYKFEDRTEVIKDEELLNMYRENEDGLLVPDTEKVTAYVRNLEKKYDTFHGTRNFYATGIGPIVVKGGIYGWWTDTKATVEQLTKALENTETVTLEPVYKLTAQSRSANDLGNSYIEVDLGRQHLWMYKEGALVLETDFVSGNPNKGNGTPTGTDKIWSREKGRYLTGEDYKSFVDYWLAINWSNIGLHDASWRSQFGGSLYLSNGSHGCINIKPDVMKDIYDNSFVGMGVVVYDSSVPS</sequence>
<keyword evidence="4 6" id="KW-0573">Peptidoglycan synthesis</keyword>
<reference evidence="10" key="1">
    <citation type="submission" date="2016-11" db="EMBL/GenBank/DDBJ databases">
        <authorList>
            <person name="Varghese N."/>
            <person name="Submissions S."/>
        </authorList>
    </citation>
    <scope>NUCLEOTIDE SEQUENCE [LARGE SCALE GENOMIC DNA]</scope>
    <source>
        <strain evidence="10">DSM 21120</strain>
    </source>
</reference>
<evidence type="ECO:0000256" key="7">
    <source>
        <dbReference type="SAM" id="Phobius"/>
    </source>
</evidence>
<evidence type="ECO:0000256" key="3">
    <source>
        <dbReference type="ARBA" id="ARBA00022960"/>
    </source>
</evidence>
<evidence type="ECO:0000256" key="6">
    <source>
        <dbReference type="PROSITE-ProRule" id="PRU01373"/>
    </source>
</evidence>
<dbReference type="UniPathway" id="UPA00219"/>
<dbReference type="InterPro" id="IPR022029">
    <property type="entry name" value="YoaR-like_PG-bd"/>
</dbReference>
<dbReference type="PANTHER" id="PTHR30582">
    <property type="entry name" value="L,D-TRANSPEPTIDASE"/>
    <property type="match status" value="1"/>
</dbReference>
<evidence type="ECO:0000256" key="2">
    <source>
        <dbReference type="ARBA" id="ARBA00022679"/>
    </source>
</evidence>
<dbReference type="InterPro" id="IPR050979">
    <property type="entry name" value="LD-transpeptidase"/>
</dbReference>
<dbReference type="RefSeq" id="WP_073184501.1">
    <property type="nucleotide sequence ID" value="NZ_FQXI01000006.1"/>
</dbReference>
<dbReference type="Pfam" id="PF12229">
    <property type="entry name" value="PG_binding_4"/>
    <property type="match status" value="1"/>
</dbReference>
<dbReference type="EMBL" id="FQXI01000006">
    <property type="protein sequence ID" value="SHH32631.1"/>
    <property type="molecule type" value="Genomic_DNA"/>
</dbReference>
<dbReference type="Pfam" id="PF03734">
    <property type="entry name" value="YkuD"/>
    <property type="match status" value="1"/>
</dbReference>
<comment type="pathway">
    <text evidence="1 6">Cell wall biogenesis; peptidoglycan biosynthesis.</text>
</comment>
<keyword evidence="7" id="KW-1133">Transmembrane helix</keyword>
<dbReference type="AlphaFoldDB" id="A0A1M5S2G8"/>
<dbReference type="SUPFAM" id="SSF143985">
    <property type="entry name" value="L,D-transpeptidase pre-catalytic domain-like"/>
    <property type="match status" value="1"/>
</dbReference>
<gene>
    <name evidence="9" type="ORF">SAMN02745245_01089</name>
</gene>
<dbReference type="InterPro" id="IPR038054">
    <property type="entry name" value="LD_TPept-like_central_sf"/>
</dbReference>
<dbReference type="Gene3D" id="2.40.440.10">
    <property type="entry name" value="L,D-transpeptidase catalytic domain-like"/>
    <property type="match status" value="1"/>
</dbReference>
<feature type="transmembrane region" description="Helical" evidence="7">
    <location>
        <begin position="7"/>
        <end position="27"/>
    </location>
</feature>
<feature type="active site" description="Nucleophile" evidence="6">
    <location>
        <position position="426"/>
    </location>
</feature>
<dbReference type="PANTHER" id="PTHR30582:SF33">
    <property type="entry name" value="EXPORTED PROTEIN"/>
    <property type="match status" value="1"/>
</dbReference>
<protein>
    <submittedName>
        <fullName evidence="9">Putative peptidoglycan binding domain-containing protein</fullName>
    </submittedName>
</protein>
<keyword evidence="10" id="KW-1185">Reference proteome</keyword>
<keyword evidence="5 6" id="KW-0961">Cell wall biogenesis/degradation</keyword>
<keyword evidence="2" id="KW-0808">Transferase</keyword>
<dbReference type="GO" id="GO:0008360">
    <property type="term" value="P:regulation of cell shape"/>
    <property type="evidence" value="ECO:0007669"/>
    <property type="project" value="UniProtKB-UniRule"/>
</dbReference>
<dbReference type="Gene3D" id="3.10.20.800">
    <property type="match status" value="1"/>
</dbReference>
<dbReference type="GO" id="GO:0018104">
    <property type="term" value="P:peptidoglycan-protein cross-linking"/>
    <property type="evidence" value="ECO:0007669"/>
    <property type="project" value="TreeGrafter"/>
</dbReference>
<feature type="domain" description="L,D-TPase catalytic" evidence="8">
    <location>
        <begin position="330"/>
        <end position="450"/>
    </location>
</feature>
<dbReference type="InterPro" id="IPR005490">
    <property type="entry name" value="LD_TPept_cat_dom"/>
</dbReference>
<name>A0A1M5S2G8_9FIRM</name>
<evidence type="ECO:0000256" key="4">
    <source>
        <dbReference type="ARBA" id="ARBA00022984"/>
    </source>
</evidence>
<dbReference type="CDD" id="cd16913">
    <property type="entry name" value="YkuD_like"/>
    <property type="match status" value="1"/>
</dbReference>
<evidence type="ECO:0000259" key="8">
    <source>
        <dbReference type="PROSITE" id="PS52029"/>
    </source>
</evidence>
<feature type="active site" description="Proton donor/acceptor" evidence="6">
    <location>
        <position position="405"/>
    </location>
</feature>
<keyword evidence="3 6" id="KW-0133">Cell shape</keyword>
<dbReference type="InterPro" id="IPR038063">
    <property type="entry name" value="Transpep_catalytic_dom"/>
</dbReference>
<keyword evidence="7" id="KW-0472">Membrane</keyword>